<accession>A0A6I2TY19</accession>
<dbReference type="RefSeq" id="WP_154483174.1">
    <property type="nucleotide sequence ID" value="NZ_VUNF01000043.1"/>
</dbReference>
<evidence type="ECO:0000313" key="2">
    <source>
        <dbReference type="Proteomes" id="UP000450161"/>
    </source>
</evidence>
<protein>
    <submittedName>
        <fullName evidence="1">Uncharacterized protein</fullName>
    </submittedName>
</protein>
<organism evidence="1 2">
    <name type="scientific">Segatella copri</name>
    <dbReference type="NCBI Taxonomy" id="165179"/>
    <lineage>
        <taxon>Bacteria</taxon>
        <taxon>Pseudomonadati</taxon>
        <taxon>Bacteroidota</taxon>
        <taxon>Bacteroidia</taxon>
        <taxon>Bacteroidales</taxon>
        <taxon>Prevotellaceae</taxon>
        <taxon>Segatella</taxon>
    </lineage>
</organism>
<proteinExistence type="predicted"/>
<comment type="caution">
    <text evidence="1">The sequence shown here is derived from an EMBL/GenBank/DDBJ whole genome shotgun (WGS) entry which is preliminary data.</text>
</comment>
<dbReference type="EMBL" id="VUNF01000043">
    <property type="protein sequence ID" value="MST78741.1"/>
    <property type="molecule type" value="Genomic_DNA"/>
</dbReference>
<reference evidence="1 2" key="1">
    <citation type="submission" date="2019-08" db="EMBL/GenBank/DDBJ databases">
        <title>In-depth cultivation of the pig gut microbiome towards novel bacterial diversity and tailored functional studies.</title>
        <authorList>
            <person name="Wylensek D."/>
            <person name="Hitch T.C.A."/>
            <person name="Clavel T."/>
        </authorList>
    </citation>
    <scope>NUCLEOTIDE SEQUENCE [LARGE SCALE GENOMIC DNA]</scope>
    <source>
        <strain evidence="1 2">LKV-178-WT-2C</strain>
    </source>
</reference>
<evidence type="ECO:0000313" key="1">
    <source>
        <dbReference type="EMBL" id="MST78741.1"/>
    </source>
</evidence>
<name>A0A6I2TY19_9BACT</name>
<sequence length="377" mass="43084">MPPTISDLDQKLLKGIWISGDLEKGNLFTMEFKEGNIVTINVIHNNTEYYRQLESSYKVNGNNIFIMGSRTGAKTLIVKSMSDNEMVVEAINLTNSGETVTNTFVRRNPTTADKLENTTWTVKTSVPWIEANKDELTLPGNLLMNGKRTLSLKNLPNTFKQMMSDEYWHIVFYDDSTMAQVTCYDDKVQVWSYPYTLENYKMSCSAMMGSYEGSISYTVFKTEEGDLFFIYGKDAVMGYIIDYCTMLADLQGCDITRAEWEAFANDFDESLNKAQLYLIFEPDNSGRDYMKETLTYGTWVHQDESLTDKICFDKNGKITNTFTNDGESGQVVYDYSVIGNKLTLVNPNGVEMTIRINLFGDQMIVVFSDYTILYDRK</sequence>
<dbReference type="AlphaFoldDB" id="A0A6I2TY19"/>
<dbReference type="Proteomes" id="UP000450161">
    <property type="component" value="Unassembled WGS sequence"/>
</dbReference>
<gene>
    <name evidence="1" type="ORF">FYJ72_14035</name>
</gene>